<sequence length="349" mass="37395">MAVPTVTITVPEPAARPLAKMSPSRVSEVEACPRKVGYGQDPVFRGLRRGTPSSALGQVVHAVLTTEPGDSFEESWRSAEATALDRLRRAWSPATPPAPHRWPGWALARARARARWMPITARRGGGEAGDVRVGAPPLPWVERRLDHPDLPLFGQPDVVEQIDGELLVRDYKTGKVDAGPGGSSWRQLLLYCALVEAVLGRLPDVMVIDTLGARHRADVHRPAVDDTVAAALALRASYNASVGDGPVAGAPGPETCRFCPFRLVCEPFLSTVQADWGVGLPLVGTVDAVDEAVTLRLEWPSWSRGQLVTLIGLPFPDGVARGQRWGVLGAAPRGAAAVAGWSSVVHRWS</sequence>
<dbReference type="Pfam" id="PF12705">
    <property type="entry name" value="PDDEXK_1"/>
    <property type="match status" value="1"/>
</dbReference>
<keyword evidence="3" id="KW-0234">DNA repair</keyword>
<dbReference type="Gene3D" id="3.90.320.10">
    <property type="match status" value="1"/>
</dbReference>
<keyword evidence="6" id="KW-1185">Reference proteome</keyword>
<dbReference type="RefSeq" id="WP_376985333.1">
    <property type="nucleotide sequence ID" value="NZ_JBHRWW010000001.1"/>
</dbReference>
<gene>
    <name evidence="5" type="ORF">ACFOLH_02450</name>
</gene>
<keyword evidence="2" id="KW-0347">Helicase</keyword>
<dbReference type="InterPro" id="IPR038726">
    <property type="entry name" value="PDDEXK_AddAB-type"/>
</dbReference>
<keyword evidence="2" id="KW-0378">Hydrolase</keyword>
<reference evidence="6" key="1">
    <citation type="journal article" date="2019" name="Int. J. Syst. Evol. Microbiol.">
        <title>The Global Catalogue of Microorganisms (GCM) 10K type strain sequencing project: providing services to taxonomists for standard genome sequencing and annotation.</title>
        <authorList>
            <consortium name="The Broad Institute Genomics Platform"/>
            <consortium name="The Broad Institute Genome Sequencing Center for Infectious Disease"/>
            <person name="Wu L."/>
            <person name="Ma J."/>
        </authorList>
    </citation>
    <scope>NUCLEOTIDE SEQUENCE [LARGE SCALE GENOMIC DNA]</scope>
    <source>
        <strain evidence="6">NCAIM B.02333</strain>
    </source>
</reference>
<comment type="caution">
    <text evidence="5">The sequence shown here is derived from an EMBL/GenBank/DDBJ whole genome shotgun (WGS) entry which is preliminary data.</text>
</comment>
<evidence type="ECO:0000256" key="1">
    <source>
        <dbReference type="ARBA" id="ARBA00022763"/>
    </source>
</evidence>
<name>A0ABV7WBL2_9MICO</name>
<keyword evidence="1" id="KW-0227">DNA damage</keyword>
<evidence type="ECO:0000256" key="3">
    <source>
        <dbReference type="ARBA" id="ARBA00023204"/>
    </source>
</evidence>
<accession>A0ABV7WBL2</accession>
<dbReference type="Proteomes" id="UP001595685">
    <property type="component" value="Unassembled WGS sequence"/>
</dbReference>
<evidence type="ECO:0000256" key="2">
    <source>
        <dbReference type="ARBA" id="ARBA00022806"/>
    </source>
</evidence>
<evidence type="ECO:0000313" key="5">
    <source>
        <dbReference type="EMBL" id="MFC3687198.1"/>
    </source>
</evidence>
<organism evidence="5 6">
    <name type="scientific">Aquipuribacter hungaricus</name>
    <dbReference type="NCBI Taxonomy" id="545624"/>
    <lineage>
        <taxon>Bacteria</taxon>
        <taxon>Bacillati</taxon>
        <taxon>Actinomycetota</taxon>
        <taxon>Actinomycetes</taxon>
        <taxon>Micrococcales</taxon>
        <taxon>Intrasporangiaceae</taxon>
        <taxon>Aquipuribacter</taxon>
    </lineage>
</organism>
<feature type="domain" description="PD-(D/E)XK endonuclease-like" evidence="4">
    <location>
        <begin position="21"/>
        <end position="266"/>
    </location>
</feature>
<dbReference type="EMBL" id="JBHRWW010000001">
    <property type="protein sequence ID" value="MFC3687198.1"/>
    <property type="molecule type" value="Genomic_DNA"/>
</dbReference>
<keyword evidence="2" id="KW-0067">ATP-binding</keyword>
<evidence type="ECO:0000259" key="4">
    <source>
        <dbReference type="Pfam" id="PF12705"/>
    </source>
</evidence>
<evidence type="ECO:0000313" key="6">
    <source>
        <dbReference type="Proteomes" id="UP001595685"/>
    </source>
</evidence>
<keyword evidence="2" id="KW-0547">Nucleotide-binding</keyword>
<protein>
    <submittedName>
        <fullName evidence="5">PD-(D/E)XK nuclease family protein</fullName>
    </submittedName>
</protein>
<proteinExistence type="predicted"/>
<dbReference type="InterPro" id="IPR011604">
    <property type="entry name" value="PDDEXK-like_dom_sf"/>
</dbReference>